<evidence type="ECO:0000256" key="3">
    <source>
        <dbReference type="ARBA" id="ARBA00023157"/>
    </source>
</evidence>
<dbReference type="InterPro" id="IPR012336">
    <property type="entry name" value="Thioredoxin-like_fold"/>
</dbReference>
<sequence>MNSLNNNPLNKLVFLFLPLLFTCCYEKINHVEVVQNDTQIDSLFISEIITERKFQSISTLDAAPLKVDSTIIATIKTSDGKGTYLTIIRPNRDLKITINKDSSLTTNHIADSLLNYLWHSQNAFLGKHSSYIFTSNDTDSLLSTYSTFGKQRASTIEQFSEVLTDENKTFLHYHNTARLNSFLLYYGKFIKSIPYNDDYYGFIDEIENNNRLAKTFPTNLLSKHEINYLNQNDTIVNIISFLAYIDDQTKSKDLSDYLKATYLREIIEDPSEWKFHQPLLRSDELKMVLKREKNNPYYNLIESTTDSYFSSQEGEKAYDFTATRPDGTQLKLSDLRGKLVFIDNWASWCGPCIKHRPIVLEMAERFQDDPKIEVLMISVDASKKDWEDYLTKKDQINNNNDLIIENGMNEPYGERFNIKSIPKYMLIDQDGVIINADLPNPSDKLIELINAELEKI</sequence>
<proteinExistence type="predicted"/>
<evidence type="ECO:0000313" key="6">
    <source>
        <dbReference type="EMBL" id="SNS86343.1"/>
    </source>
</evidence>
<feature type="domain" description="Thioredoxin" evidence="5">
    <location>
        <begin position="311"/>
        <end position="454"/>
    </location>
</feature>
<dbReference type="PROSITE" id="PS51352">
    <property type="entry name" value="THIOREDOXIN_2"/>
    <property type="match status" value="1"/>
</dbReference>
<dbReference type="InterPro" id="IPR013766">
    <property type="entry name" value="Thioredoxin_domain"/>
</dbReference>
<dbReference type="PANTHER" id="PTHR42852">
    <property type="entry name" value="THIOL:DISULFIDE INTERCHANGE PROTEIN DSBE"/>
    <property type="match status" value="1"/>
</dbReference>
<protein>
    <submittedName>
        <fullName evidence="6">Thiol-disulfide isomerase or thioredoxin</fullName>
    </submittedName>
</protein>
<evidence type="ECO:0000256" key="4">
    <source>
        <dbReference type="ARBA" id="ARBA00023284"/>
    </source>
</evidence>
<reference evidence="6 7" key="1">
    <citation type="submission" date="2017-06" db="EMBL/GenBank/DDBJ databases">
        <authorList>
            <person name="Kim H.J."/>
            <person name="Triplett B.A."/>
        </authorList>
    </citation>
    <scope>NUCLEOTIDE SEQUENCE [LARGE SCALE GENOMIC DNA]</scope>
    <source>
        <strain evidence="6 7">DSM 19307</strain>
    </source>
</reference>
<dbReference type="AlphaFoldDB" id="A0A239I011"/>
<evidence type="ECO:0000256" key="2">
    <source>
        <dbReference type="ARBA" id="ARBA00022748"/>
    </source>
</evidence>
<accession>A0A239I011</accession>
<dbReference type="CDD" id="cd02966">
    <property type="entry name" value="TlpA_like_family"/>
    <property type="match status" value="1"/>
</dbReference>
<evidence type="ECO:0000259" key="5">
    <source>
        <dbReference type="PROSITE" id="PS51352"/>
    </source>
</evidence>
<dbReference type="GO" id="GO:0030313">
    <property type="term" value="C:cell envelope"/>
    <property type="evidence" value="ECO:0007669"/>
    <property type="project" value="UniProtKB-SubCell"/>
</dbReference>
<evidence type="ECO:0000256" key="1">
    <source>
        <dbReference type="ARBA" id="ARBA00004196"/>
    </source>
</evidence>
<dbReference type="SUPFAM" id="SSF52833">
    <property type="entry name" value="Thioredoxin-like"/>
    <property type="match status" value="1"/>
</dbReference>
<keyword evidence="3" id="KW-1015">Disulfide bond</keyword>
<dbReference type="GO" id="GO:0016853">
    <property type="term" value="F:isomerase activity"/>
    <property type="evidence" value="ECO:0007669"/>
    <property type="project" value="UniProtKB-KW"/>
</dbReference>
<name>A0A239I011_EKHLU</name>
<dbReference type="InterPro" id="IPR036249">
    <property type="entry name" value="Thioredoxin-like_sf"/>
</dbReference>
<keyword evidence="2" id="KW-0201">Cytochrome c-type biogenesis</keyword>
<gene>
    <name evidence="6" type="ORF">SAMN05421640_1574</name>
</gene>
<keyword evidence="4" id="KW-0676">Redox-active center</keyword>
<dbReference type="Proteomes" id="UP000198393">
    <property type="component" value="Unassembled WGS sequence"/>
</dbReference>
<keyword evidence="6" id="KW-0413">Isomerase</keyword>
<dbReference type="GO" id="GO:0017004">
    <property type="term" value="P:cytochrome complex assembly"/>
    <property type="evidence" value="ECO:0007669"/>
    <property type="project" value="UniProtKB-KW"/>
</dbReference>
<dbReference type="Gene3D" id="3.40.30.10">
    <property type="entry name" value="Glutaredoxin"/>
    <property type="match status" value="1"/>
</dbReference>
<dbReference type="Pfam" id="PF13905">
    <property type="entry name" value="Thioredoxin_8"/>
    <property type="match status" value="1"/>
</dbReference>
<comment type="subcellular location">
    <subcellularLocation>
        <location evidence="1">Cell envelope</location>
    </subcellularLocation>
</comment>
<dbReference type="OrthoDB" id="6399635at2"/>
<dbReference type="EMBL" id="FZPD01000002">
    <property type="protein sequence ID" value="SNS86343.1"/>
    <property type="molecule type" value="Genomic_DNA"/>
</dbReference>
<organism evidence="6 7">
    <name type="scientific">Ekhidna lutea</name>
    <dbReference type="NCBI Taxonomy" id="447679"/>
    <lineage>
        <taxon>Bacteria</taxon>
        <taxon>Pseudomonadati</taxon>
        <taxon>Bacteroidota</taxon>
        <taxon>Cytophagia</taxon>
        <taxon>Cytophagales</taxon>
        <taxon>Reichenbachiellaceae</taxon>
        <taxon>Ekhidna</taxon>
    </lineage>
</organism>
<dbReference type="PANTHER" id="PTHR42852:SF6">
    <property type="entry name" value="THIOL:DISULFIDE INTERCHANGE PROTEIN DSBE"/>
    <property type="match status" value="1"/>
</dbReference>
<evidence type="ECO:0000313" key="7">
    <source>
        <dbReference type="Proteomes" id="UP000198393"/>
    </source>
</evidence>
<dbReference type="InterPro" id="IPR050553">
    <property type="entry name" value="Thioredoxin_ResA/DsbE_sf"/>
</dbReference>
<keyword evidence="7" id="KW-1185">Reference proteome</keyword>